<protein>
    <submittedName>
        <fullName evidence="1">DUF1015 family protein</fullName>
    </submittedName>
</protein>
<dbReference type="PANTHER" id="PTHR36454">
    <property type="entry name" value="LMO2823 PROTEIN"/>
    <property type="match status" value="1"/>
</dbReference>
<keyword evidence="2" id="KW-1185">Reference proteome</keyword>
<comment type="caution">
    <text evidence="1">The sequence shown here is derived from an EMBL/GenBank/DDBJ whole genome shotgun (WGS) entry which is preliminary data.</text>
</comment>
<dbReference type="InterPro" id="IPR008323">
    <property type="entry name" value="UCP033563"/>
</dbReference>
<name>A0ABW0BMB2_9ACTN</name>
<dbReference type="PANTHER" id="PTHR36454:SF1">
    <property type="entry name" value="DUF1015 DOMAIN-CONTAINING PROTEIN"/>
    <property type="match status" value="1"/>
</dbReference>
<proteinExistence type="predicted"/>
<dbReference type="EMBL" id="JBHSKD010000019">
    <property type="protein sequence ID" value="MFC5178082.1"/>
    <property type="molecule type" value="Genomic_DNA"/>
</dbReference>
<dbReference type="RefSeq" id="WP_378591607.1">
    <property type="nucleotide sequence ID" value="NZ_JBHSKD010000019.1"/>
</dbReference>
<evidence type="ECO:0000313" key="2">
    <source>
        <dbReference type="Proteomes" id="UP001596087"/>
    </source>
</evidence>
<organism evidence="1 2">
    <name type="scientific">Nocardioides taihuensis</name>
    <dbReference type="NCBI Taxonomy" id="1835606"/>
    <lineage>
        <taxon>Bacteria</taxon>
        <taxon>Bacillati</taxon>
        <taxon>Actinomycetota</taxon>
        <taxon>Actinomycetes</taxon>
        <taxon>Propionibacteriales</taxon>
        <taxon>Nocardioidaceae</taxon>
        <taxon>Nocardioides</taxon>
    </lineage>
</organism>
<dbReference type="Proteomes" id="UP001596087">
    <property type="component" value="Unassembled WGS sequence"/>
</dbReference>
<sequence>MTESQDDSGVDLYGVAPDLQHYDAAPPALYVYRQTRADGEAYTGVVCDVAVHAIAAGRVRAHEAVDPMRLEALLWHHARSKAAPALVMLLHRAGPVYAQAVAETQTGEPVVDFDGPGGYWQTVWRVPDSWTAALADELGGTELYIADGHHRTAAALEEWRRAGEPPSAGLLCLVHPIDGLSLSAFHRRISGPIEPEQLLGLLDGRLAVRLASGPSSLPVGSMNLYVGSRWYDVDLPADRPPGVAGLDVSILQSVVLDRLPPAPPGRIRTVDTVPAAEPLDVLVTRCDIDRGALFTLAPPPPEALFEISDAGEVTPPKATYFEPKPAAGIFLRR</sequence>
<gene>
    <name evidence="1" type="ORF">ACFPGP_15475</name>
</gene>
<dbReference type="Pfam" id="PF06245">
    <property type="entry name" value="DUF1015"/>
    <property type="match status" value="1"/>
</dbReference>
<accession>A0ABW0BMB2</accession>
<evidence type="ECO:0000313" key="1">
    <source>
        <dbReference type="EMBL" id="MFC5178082.1"/>
    </source>
</evidence>
<reference evidence="2" key="1">
    <citation type="journal article" date="2019" name="Int. J. Syst. Evol. Microbiol.">
        <title>The Global Catalogue of Microorganisms (GCM) 10K type strain sequencing project: providing services to taxonomists for standard genome sequencing and annotation.</title>
        <authorList>
            <consortium name="The Broad Institute Genomics Platform"/>
            <consortium name="The Broad Institute Genome Sequencing Center for Infectious Disease"/>
            <person name="Wu L."/>
            <person name="Ma J."/>
        </authorList>
    </citation>
    <scope>NUCLEOTIDE SEQUENCE [LARGE SCALE GENOMIC DNA]</scope>
    <source>
        <strain evidence="2">DFY41</strain>
    </source>
</reference>